<proteinExistence type="predicted"/>
<evidence type="ECO:0000313" key="2">
    <source>
        <dbReference type="EMBL" id="TGO22815.1"/>
    </source>
</evidence>
<gene>
    <name evidence="2" type="ORF">BPAE_0154g00260</name>
</gene>
<dbReference type="Proteomes" id="UP000297910">
    <property type="component" value="Unassembled WGS sequence"/>
</dbReference>
<dbReference type="AlphaFoldDB" id="A0A4Z1FEC5"/>
<feature type="region of interest" description="Disordered" evidence="1">
    <location>
        <begin position="147"/>
        <end position="166"/>
    </location>
</feature>
<accession>A0A4Z1FEC5</accession>
<sequence length="279" mass="32215">MNCLKTSVDNYEAEVPELKRFLQTNVETIDRLTQDLGNTKFELNSSTEKVALLEAEIATANIELKKLRPVYMDFKALRTNHAELQKTQYTNEIASLTELNFVLKTELSEVNSRLQKDTHVNPFNFEKRGMSEANESQVTDDSLTVHSKSTYHHPNTSRNSNSKAEDPWKTLLTSQLVTMQNLQSQPHTSDYDVNLVRGLISRCLVHPKLLENHDLWQKIASEKKDLSWKCLFEICNLDQFDYEKLSILNDELTQCTTCKNQSLDYCVQVVQNKGRFVDY</sequence>
<comment type="caution">
    <text evidence="2">The sequence shown here is derived from an EMBL/GenBank/DDBJ whole genome shotgun (WGS) entry which is preliminary data.</text>
</comment>
<evidence type="ECO:0000313" key="3">
    <source>
        <dbReference type="Proteomes" id="UP000297910"/>
    </source>
</evidence>
<reference evidence="2 3" key="1">
    <citation type="submission" date="2017-12" db="EMBL/GenBank/DDBJ databases">
        <title>Comparative genomics of Botrytis spp.</title>
        <authorList>
            <person name="Valero-Jimenez C.A."/>
            <person name="Tapia P."/>
            <person name="Veloso J."/>
            <person name="Silva-Moreno E."/>
            <person name="Staats M."/>
            <person name="Valdes J.H."/>
            <person name="Van Kan J.A.L."/>
        </authorList>
    </citation>
    <scope>NUCLEOTIDE SEQUENCE [LARGE SCALE GENOMIC DNA]</scope>
    <source>
        <strain evidence="2 3">Bp0003</strain>
    </source>
</reference>
<protein>
    <submittedName>
        <fullName evidence="2">Uncharacterized protein</fullName>
    </submittedName>
</protein>
<evidence type="ECO:0000256" key="1">
    <source>
        <dbReference type="SAM" id="MobiDB-lite"/>
    </source>
</evidence>
<dbReference type="EMBL" id="PQXI01000154">
    <property type="protein sequence ID" value="TGO22815.1"/>
    <property type="molecule type" value="Genomic_DNA"/>
</dbReference>
<name>A0A4Z1FEC5_9HELO</name>
<organism evidence="2 3">
    <name type="scientific">Botrytis paeoniae</name>
    <dbReference type="NCBI Taxonomy" id="278948"/>
    <lineage>
        <taxon>Eukaryota</taxon>
        <taxon>Fungi</taxon>
        <taxon>Dikarya</taxon>
        <taxon>Ascomycota</taxon>
        <taxon>Pezizomycotina</taxon>
        <taxon>Leotiomycetes</taxon>
        <taxon>Helotiales</taxon>
        <taxon>Sclerotiniaceae</taxon>
        <taxon>Botrytis</taxon>
    </lineage>
</organism>
<keyword evidence="3" id="KW-1185">Reference proteome</keyword>
<feature type="compositionally biased region" description="Polar residues" evidence="1">
    <location>
        <begin position="147"/>
        <end position="162"/>
    </location>
</feature>